<dbReference type="AlphaFoldDB" id="A0A511QDQ6"/>
<name>A0A511QDQ6_9VIBR</name>
<gene>
    <name evidence="2" type="ORF">VSA01S_14280</name>
</gene>
<organism evidence="2 3">
    <name type="scientific">Vibrio sagamiensis NBRC 104589</name>
    <dbReference type="NCBI Taxonomy" id="1219064"/>
    <lineage>
        <taxon>Bacteria</taxon>
        <taxon>Pseudomonadati</taxon>
        <taxon>Pseudomonadota</taxon>
        <taxon>Gammaproteobacteria</taxon>
        <taxon>Vibrionales</taxon>
        <taxon>Vibrionaceae</taxon>
        <taxon>Vibrio</taxon>
    </lineage>
</organism>
<evidence type="ECO:0000313" key="2">
    <source>
        <dbReference type="EMBL" id="GEM75316.1"/>
    </source>
</evidence>
<protein>
    <recommendedName>
        <fullName evidence="4">DUF2913 domain-containing protein</fullName>
    </recommendedName>
</protein>
<dbReference type="OrthoDB" id="5904777at2"/>
<dbReference type="InterPro" id="IPR021316">
    <property type="entry name" value="DUF2913"/>
</dbReference>
<sequence length="204" mass="23899">MYSSKQARLTTEAHRLLNEVALHALLHLYFKVQTSTRTLCLRERNELLKKWLKPKQKSQRYKQIKKQLKSLVQQTRNNSSSLEKLLERCIGEEIASHTQPHLDSYLLLINEMEKKLGTTVLLSRPEDVDLSHDQYCCLLCVLSDNLNKHFDEHNRLTSPISMLFRGPMSQRSLFLGSIYANNTFTYDVQYQDEQFVRITLKLAN</sequence>
<evidence type="ECO:0000313" key="3">
    <source>
        <dbReference type="Proteomes" id="UP000321922"/>
    </source>
</evidence>
<evidence type="ECO:0008006" key="4">
    <source>
        <dbReference type="Google" id="ProtNLM"/>
    </source>
</evidence>
<dbReference type="Proteomes" id="UP000321922">
    <property type="component" value="Unassembled WGS sequence"/>
</dbReference>
<dbReference type="EMBL" id="BJXJ01000011">
    <property type="protein sequence ID" value="GEM75316.1"/>
    <property type="molecule type" value="Genomic_DNA"/>
</dbReference>
<comment type="caution">
    <text evidence="2">The sequence shown here is derived from an EMBL/GenBank/DDBJ whole genome shotgun (WGS) entry which is preliminary data.</text>
</comment>
<proteinExistence type="predicted"/>
<accession>A0A511QDQ6</accession>
<feature type="coiled-coil region" evidence="1">
    <location>
        <begin position="58"/>
        <end position="85"/>
    </location>
</feature>
<keyword evidence="1" id="KW-0175">Coiled coil</keyword>
<reference evidence="2 3" key="1">
    <citation type="submission" date="2019-07" db="EMBL/GenBank/DDBJ databases">
        <title>Whole genome shotgun sequence of Vibrio sagamiensis NBRC 104589.</title>
        <authorList>
            <person name="Hosoyama A."/>
            <person name="Uohara A."/>
            <person name="Ohji S."/>
            <person name="Ichikawa N."/>
        </authorList>
    </citation>
    <scope>NUCLEOTIDE SEQUENCE [LARGE SCALE GENOMIC DNA]</scope>
    <source>
        <strain evidence="2 3">NBRC 104589</strain>
    </source>
</reference>
<keyword evidence="3" id="KW-1185">Reference proteome</keyword>
<evidence type="ECO:0000256" key="1">
    <source>
        <dbReference type="SAM" id="Coils"/>
    </source>
</evidence>
<dbReference type="Pfam" id="PF11140">
    <property type="entry name" value="DUF2913"/>
    <property type="match status" value="1"/>
</dbReference>
<dbReference type="RefSeq" id="WP_039981748.1">
    <property type="nucleotide sequence ID" value="NZ_BAOJ01000066.1"/>
</dbReference>